<dbReference type="InterPro" id="IPR036396">
    <property type="entry name" value="Cyt_P450_sf"/>
</dbReference>
<keyword evidence="6" id="KW-0503">Monooxygenase</keyword>
<dbReference type="GO" id="GO:0005506">
    <property type="term" value="F:iron ion binding"/>
    <property type="evidence" value="ECO:0007669"/>
    <property type="project" value="InterPro"/>
</dbReference>
<reference evidence="8" key="1">
    <citation type="submission" date="2020-06" db="EMBL/GenBank/DDBJ databases">
        <title>A chromosome-scale genome assembly of Talaromyces rugulosus W13939.</title>
        <authorList>
            <person name="Wang B."/>
            <person name="Guo L."/>
            <person name="Ye K."/>
            <person name="Wang L."/>
        </authorList>
    </citation>
    <scope>NUCLEOTIDE SEQUENCE [LARGE SCALE GENOMIC DNA]</scope>
    <source>
        <strain evidence="8">W13939</strain>
    </source>
</reference>
<protein>
    <recommendedName>
        <fullName evidence="9">Cytochrome P450</fullName>
    </recommendedName>
</protein>
<dbReference type="Gene3D" id="1.10.630.10">
    <property type="entry name" value="Cytochrome P450"/>
    <property type="match status" value="1"/>
</dbReference>
<dbReference type="GO" id="GO:0020037">
    <property type="term" value="F:heme binding"/>
    <property type="evidence" value="ECO:0007669"/>
    <property type="project" value="InterPro"/>
</dbReference>
<evidence type="ECO:0000256" key="1">
    <source>
        <dbReference type="ARBA" id="ARBA00001971"/>
    </source>
</evidence>
<keyword evidence="8" id="KW-1185">Reference proteome</keyword>
<dbReference type="EMBL" id="CP055903">
    <property type="protein sequence ID" value="QKX64111.1"/>
    <property type="molecule type" value="Genomic_DNA"/>
</dbReference>
<comment type="cofactor">
    <cofactor evidence="1 5">
        <name>heme</name>
        <dbReference type="ChEBI" id="CHEBI:30413"/>
    </cofactor>
</comment>
<gene>
    <name evidence="7" type="ORF">TRUGW13939_11284</name>
</gene>
<dbReference type="InterPro" id="IPR050121">
    <property type="entry name" value="Cytochrome_P450_monoxygenase"/>
</dbReference>
<accession>A0A7H8REI5</accession>
<dbReference type="OrthoDB" id="1470350at2759"/>
<name>A0A7H8REI5_TALRU</name>
<sequence>MLSIASLAVIPLAYILLRVIYNTWFHPLAHVPGPRSWSATRLPFIWALLRGTIVHDFQRLHRRYGPVVRTAPDEVSISDGDGWTDIYSANSPFLKDPTWWKSQPGHPDSLLSAINPDKHAIIRKALSPGFTPRALRAQEPLLQKYVNLLVQRLHERVEKADIGYGGKEKGVEINMTPWFNYTTFDIFGELGFGESFKCLEHSQYHPWISLLFNSVKAASFVAAARFYPLLESLLMRLIPPALRKMQKDHFQQIADKVQRRLGWELQQPDIMSHLIGEGGKLELPLGELNATFMILTTAGSETTATVLTGTLNYLVNNPEKLAILVDEVRSTFHGVLDISMDAVRNLPYLNAVINEGLRLCPPVPWMLPRLVPGGGRVISRVWLPEGTRVSLQPYSLYRDPKKFHQATTFIPERWLPIQPSSPFFRDDRSAVQPFSMGTRSCMGVYIAWAEMRLILAKLLFEFDFECIHEKQLRWEELRTFLLVEKRPLEVRVSSVKNQAA</sequence>
<dbReference type="SUPFAM" id="SSF48264">
    <property type="entry name" value="Cytochrome P450"/>
    <property type="match status" value="1"/>
</dbReference>
<evidence type="ECO:0000313" key="7">
    <source>
        <dbReference type="EMBL" id="QKX64111.1"/>
    </source>
</evidence>
<dbReference type="PANTHER" id="PTHR24305">
    <property type="entry name" value="CYTOCHROME P450"/>
    <property type="match status" value="1"/>
</dbReference>
<evidence type="ECO:0000313" key="8">
    <source>
        <dbReference type="Proteomes" id="UP000509510"/>
    </source>
</evidence>
<evidence type="ECO:0000256" key="4">
    <source>
        <dbReference type="ARBA" id="ARBA00023004"/>
    </source>
</evidence>
<dbReference type="PRINTS" id="PR00463">
    <property type="entry name" value="EP450I"/>
</dbReference>
<dbReference type="PANTHER" id="PTHR24305:SF199">
    <property type="entry name" value="P450, PUTATIVE (EUROFUNG)-RELATED"/>
    <property type="match status" value="1"/>
</dbReference>
<dbReference type="GO" id="GO:0016705">
    <property type="term" value="F:oxidoreductase activity, acting on paired donors, with incorporation or reduction of molecular oxygen"/>
    <property type="evidence" value="ECO:0007669"/>
    <property type="project" value="InterPro"/>
</dbReference>
<comment type="similarity">
    <text evidence="6">Belongs to the cytochrome P450 family.</text>
</comment>
<dbReference type="PROSITE" id="PS00086">
    <property type="entry name" value="CYTOCHROME_P450"/>
    <property type="match status" value="1"/>
</dbReference>
<dbReference type="CDD" id="cd11058">
    <property type="entry name" value="CYP60B-like"/>
    <property type="match status" value="1"/>
</dbReference>
<feature type="binding site" description="axial binding residue" evidence="5">
    <location>
        <position position="441"/>
    </location>
    <ligand>
        <name>heme</name>
        <dbReference type="ChEBI" id="CHEBI:30413"/>
    </ligand>
    <ligandPart>
        <name>Fe</name>
        <dbReference type="ChEBI" id="CHEBI:18248"/>
    </ligandPart>
</feature>
<dbReference type="InterPro" id="IPR002401">
    <property type="entry name" value="Cyt_P450_E_grp-I"/>
</dbReference>
<keyword evidence="2 5" id="KW-0479">Metal-binding</keyword>
<keyword evidence="3 6" id="KW-0560">Oxidoreductase</keyword>
<evidence type="ECO:0000256" key="3">
    <source>
        <dbReference type="ARBA" id="ARBA00023002"/>
    </source>
</evidence>
<proteinExistence type="inferred from homology"/>
<dbReference type="Proteomes" id="UP000509510">
    <property type="component" value="Chromosome VI"/>
</dbReference>
<dbReference type="InterPro" id="IPR017972">
    <property type="entry name" value="Cyt_P450_CS"/>
</dbReference>
<organism evidence="7 8">
    <name type="scientific">Talaromyces rugulosus</name>
    <name type="common">Penicillium rugulosum</name>
    <dbReference type="NCBI Taxonomy" id="121627"/>
    <lineage>
        <taxon>Eukaryota</taxon>
        <taxon>Fungi</taxon>
        <taxon>Dikarya</taxon>
        <taxon>Ascomycota</taxon>
        <taxon>Pezizomycotina</taxon>
        <taxon>Eurotiomycetes</taxon>
        <taxon>Eurotiomycetidae</taxon>
        <taxon>Eurotiales</taxon>
        <taxon>Trichocomaceae</taxon>
        <taxon>Talaromyces</taxon>
        <taxon>Talaromyces sect. Islandici</taxon>
    </lineage>
</organism>
<dbReference type="InterPro" id="IPR001128">
    <property type="entry name" value="Cyt_P450"/>
</dbReference>
<dbReference type="AlphaFoldDB" id="A0A7H8REI5"/>
<evidence type="ECO:0008006" key="9">
    <source>
        <dbReference type="Google" id="ProtNLM"/>
    </source>
</evidence>
<dbReference type="Pfam" id="PF00067">
    <property type="entry name" value="p450"/>
    <property type="match status" value="1"/>
</dbReference>
<evidence type="ECO:0000256" key="6">
    <source>
        <dbReference type="RuleBase" id="RU000461"/>
    </source>
</evidence>
<evidence type="ECO:0000256" key="2">
    <source>
        <dbReference type="ARBA" id="ARBA00022723"/>
    </source>
</evidence>
<dbReference type="GO" id="GO:0004497">
    <property type="term" value="F:monooxygenase activity"/>
    <property type="evidence" value="ECO:0007669"/>
    <property type="project" value="UniProtKB-KW"/>
</dbReference>
<dbReference type="PRINTS" id="PR00385">
    <property type="entry name" value="P450"/>
</dbReference>
<keyword evidence="5 6" id="KW-0349">Heme</keyword>
<dbReference type="GeneID" id="55998762"/>
<dbReference type="RefSeq" id="XP_035350285.1">
    <property type="nucleotide sequence ID" value="XM_035494392.1"/>
</dbReference>
<dbReference type="KEGG" id="trg:TRUGW13939_11284"/>
<keyword evidence="4 5" id="KW-0408">Iron</keyword>
<evidence type="ECO:0000256" key="5">
    <source>
        <dbReference type="PIRSR" id="PIRSR602401-1"/>
    </source>
</evidence>